<keyword evidence="11" id="KW-0449">Lipoprotein</keyword>
<dbReference type="GO" id="GO:0043542">
    <property type="term" value="P:endothelial cell migration"/>
    <property type="evidence" value="ECO:0007669"/>
    <property type="project" value="UniProtKB-ARBA"/>
</dbReference>
<reference evidence="20" key="1">
    <citation type="submission" date="2010-02" db="EMBL/GenBank/DDBJ databases">
        <title>Sequencing and annotation of the Blastocystis hominis genome.</title>
        <authorList>
            <person name="Wincker P."/>
        </authorList>
    </citation>
    <scope>NUCLEOTIDE SEQUENCE</scope>
    <source>
        <strain evidence="20">Singapore isolate B</strain>
    </source>
</reference>
<dbReference type="GO" id="GO:0004725">
    <property type="term" value="F:protein tyrosine phosphatase activity"/>
    <property type="evidence" value="ECO:0007669"/>
    <property type="project" value="UniProtKB-EC"/>
</dbReference>
<dbReference type="PANTHER" id="PTHR23339">
    <property type="entry name" value="TYROSINE SPECIFIC PROTEIN PHOSPHATASE AND DUAL SPECIFICITY PROTEIN PHOSPHATASE"/>
    <property type="match status" value="1"/>
</dbReference>
<comment type="catalytic activity">
    <reaction evidence="13">
        <text>O-phospho-L-tyrosyl-[protein] + H2O = L-tyrosyl-[protein] + phosphate</text>
        <dbReference type="Rhea" id="RHEA:10684"/>
        <dbReference type="Rhea" id="RHEA-COMP:10136"/>
        <dbReference type="Rhea" id="RHEA-COMP:20101"/>
        <dbReference type="ChEBI" id="CHEBI:15377"/>
        <dbReference type="ChEBI" id="CHEBI:43474"/>
        <dbReference type="ChEBI" id="CHEBI:46858"/>
        <dbReference type="ChEBI" id="CHEBI:61978"/>
        <dbReference type="EC" id="3.1.3.48"/>
    </reaction>
</comment>
<dbReference type="OMA" id="IQVHGWT"/>
<evidence type="ECO:0000256" key="14">
    <source>
        <dbReference type="ARBA" id="ARBA00057132"/>
    </source>
</evidence>
<sequence>MLIPPTFLEIEGMRFLITGMPRDFELTEFEKLYKSYNVTDVVRTCEECHYSDDWLKSQGIQSHQFVFADGSIPPEDVVTRFIGLCESRFGPESKNPKATISIHCKAGLGRAPTLVTIALIESGMKNLEAIQTVKNYRNEAFNQKQLLALTRYKPLRKNRSKPCNCCIVLCIV</sequence>
<dbReference type="PROSITE" id="PS50054">
    <property type="entry name" value="TYR_PHOSPHATASE_DUAL"/>
    <property type="match status" value="1"/>
</dbReference>
<comment type="subunit">
    <text evidence="15">Interacts with tubulin.</text>
</comment>
<dbReference type="Pfam" id="PF22784">
    <property type="entry name" value="PTP-SAK"/>
    <property type="match status" value="1"/>
</dbReference>
<dbReference type="InterPro" id="IPR003595">
    <property type="entry name" value="Tyr_Pase_cat"/>
</dbReference>
<dbReference type="FunCoup" id="D8M2G9">
    <property type="interactions" value="2"/>
</dbReference>
<proteinExistence type="predicted"/>
<protein>
    <recommendedName>
        <fullName evidence="16">Protein tyrosine phosphatase type IVA 3</fullName>
        <ecNumber evidence="3">3.1.3.48</ecNumber>
    </recommendedName>
    <alternativeName>
        <fullName evidence="17">Protein-tyrosine phosphatase 4a3</fullName>
    </alternativeName>
</protein>
<dbReference type="CDD" id="cd14500">
    <property type="entry name" value="PTP-IVa"/>
    <property type="match status" value="1"/>
</dbReference>
<comment type="subcellular location">
    <subcellularLocation>
        <location evidence="1">Cell membrane</location>
    </subcellularLocation>
    <subcellularLocation>
        <location evidence="2">Early endosome</location>
    </subcellularLocation>
</comment>
<dbReference type="InterPro" id="IPR057023">
    <property type="entry name" value="PTP-SAK"/>
</dbReference>
<keyword evidence="6" id="KW-0967">Endosome</keyword>
<dbReference type="SUPFAM" id="SSF52799">
    <property type="entry name" value="(Phosphotyrosine protein) phosphatases II"/>
    <property type="match status" value="1"/>
</dbReference>
<dbReference type="GO" id="GO:0009966">
    <property type="term" value="P:regulation of signal transduction"/>
    <property type="evidence" value="ECO:0007669"/>
    <property type="project" value="UniProtKB-ARBA"/>
</dbReference>
<dbReference type="InterPro" id="IPR020422">
    <property type="entry name" value="TYR_PHOSPHATASE_DUAL_dom"/>
</dbReference>
<evidence type="ECO:0000256" key="11">
    <source>
        <dbReference type="ARBA" id="ARBA00023288"/>
    </source>
</evidence>
<feature type="domain" description="Tyrosine specific protein phosphatases" evidence="19">
    <location>
        <begin position="79"/>
        <end position="148"/>
    </location>
</feature>
<dbReference type="EC" id="3.1.3.48" evidence="3"/>
<gene>
    <name evidence="20" type="ORF">GSBLH_T00002314001</name>
</gene>
<name>D8M2G9_BLAHO</name>
<accession>D8M2G9</accession>
<keyword evidence="9" id="KW-0472">Membrane</keyword>
<keyword evidence="12" id="KW-0636">Prenylation</keyword>
<dbReference type="RefSeq" id="XP_012896306.1">
    <property type="nucleotide sequence ID" value="XM_013040852.1"/>
</dbReference>
<evidence type="ECO:0000256" key="13">
    <source>
        <dbReference type="ARBA" id="ARBA00051722"/>
    </source>
</evidence>
<dbReference type="OrthoDB" id="5632at2759"/>
<keyword evidence="7" id="KW-0378">Hydrolase</keyword>
<evidence type="ECO:0000256" key="7">
    <source>
        <dbReference type="ARBA" id="ARBA00022801"/>
    </source>
</evidence>
<dbReference type="SMART" id="SM00404">
    <property type="entry name" value="PTPc_motif"/>
    <property type="match status" value="1"/>
</dbReference>
<dbReference type="Proteomes" id="UP000008312">
    <property type="component" value="Unassembled WGS sequence"/>
</dbReference>
<dbReference type="GO" id="GO:0005769">
    <property type="term" value="C:early endosome"/>
    <property type="evidence" value="ECO:0007669"/>
    <property type="project" value="UniProtKB-SubCell"/>
</dbReference>
<keyword evidence="10" id="KW-1015">Disulfide bond</keyword>
<dbReference type="GO" id="GO:0005886">
    <property type="term" value="C:plasma membrane"/>
    <property type="evidence" value="ECO:0007669"/>
    <property type="project" value="UniProtKB-SubCell"/>
</dbReference>
<dbReference type="InterPro" id="IPR029021">
    <property type="entry name" value="Prot-tyrosine_phosphatase-like"/>
</dbReference>
<dbReference type="Gene3D" id="3.90.190.10">
    <property type="entry name" value="Protein tyrosine phosphatase superfamily"/>
    <property type="match status" value="1"/>
</dbReference>
<evidence type="ECO:0000256" key="5">
    <source>
        <dbReference type="ARBA" id="ARBA00022481"/>
    </source>
</evidence>
<keyword evidence="21" id="KW-1185">Reference proteome</keyword>
<evidence type="ECO:0000256" key="16">
    <source>
        <dbReference type="ARBA" id="ARBA00069015"/>
    </source>
</evidence>
<evidence type="ECO:0000256" key="10">
    <source>
        <dbReference type="ARBA" id="ARBA00023157"/>
    </source>
</evidence>
<keyword evidence="4" id="KW-1003">Cell membrane</keyword>
<dbReference type="EMBL" id="FN668649">
    <property type="protein sequence ID" value="CBK22258.2"/>
    <property type="molecule type" value="Genomic_DNA"/>
</dbReference>
<dbReference type="PROSITE" id="PS50056">
    <property type="entry name" value="TYR_PHOSPHATASE_2"/>
    <property type="match status" value="1"/>
</dbReference>
<evidence type="ECO:0000256" key="4">
    <source>
        <dbReference type="ARBA" id="ARBA00022475"/>
    </source>
</evidence>
<evidence type="ECO:0000256" key="15">
    <source>
        <dbReference type="ARBA" id="ARBA00064590"/>
    </source>
</evidence>
<evidence type="ECO:0000313" key="20">
    <source>
        <dbReference type="EMBL" id="CBK22258.2"/>
    </source>
</evidence>
<dbReference type="InterPro" id="IPR050561">
    <property type="entry name" value="PTP"/>
</dbReference>
<dbReference type="AlphaFoldDB" id="D8M2G9"/>
<evidence type="ECO:0000256" key="12">
    <source>
        <dbReference type="ARBA" id="ARBA00023289"/>
    </source>
</evidence>
<evidence type="ECO:0000256" key="1">
    <source>
        <dbReference type="ARBA" id="ARBA00004236"/>
    </source>
</evidence>
<evidence type="ECO:0000256" key="3">
    <source>
        <dbReference type="ARBA" id="ARBA00013064"/>
    </source>
</evidence>
<comment type="function">
    <text evidence="14">Protein tyrosine phosphatase which stimulates progression from G1 into S phase during mitosis. Enhances cell proliferation, cell motility and invasive activity, and promotes cancer metastasis. May be involved in the progression of cardiac hypertrophy by inhibiting intracellular calcium mobilization in response to angiotensin II.</text>
</comment>
<dbReference type="InParanoid" id="D8M2G9"/>
<evidence type="ECO:0000256" key="17">
    <source>
        <dbReference type="ARBA" id="ARBA00082375"/>
    </source>
</evidence>
<evidence type="ECO:0000256" key="2">
    <source>
        <dbReference type="ARBA" id="ARBA00004412"/>
    </source>
</evidence>
<evidence type="ECO:0000259" key="19">
    <source>
        <dbReference type="PROSITE" id="PS50056"/>
    </source>
</evidence>
<keyword evidence="8" id="KW-0904">Protein phosphatase</keyword>
<evidence type="ECO:0000259" key="18">
    <source>
        <dbReference type="PROSITE" id="PS50054"/>
    </source>
</evidence>
<feature type="domain" description="Tyrosine-protein phosphatase" evidence="18">
    <location>
        <begin position="6"/>
        <end position="161"/>
    </location>
</feature>
<evidence type="ECO:0000313" key="21">
    <source>
        <dbReference type="Proteomes" id="UP000008312"/>
    </source>
</evidence>
<evidence type="ECO:0000256" key="6">
    <source>
        <dbReference type="ARBA" id="ARBA00022753"/>
    </source>
</evidence>
<keyword evidence="5" id="KW-0488">Methylation</keyword>
<dbReference type="InterPro" id="IPR000387">
    <property type="entry name" value="Tyr_Pase_dom"/>
</dbReference>
<evidence type="ECO:0000256" key="8">
    <source>
        <dbReference type="ARBA" id="ARBA00022912"/>
    </source>
</evidence>
<dbReference type="FunFam" id="3.90.190.10:FF:000105">
    <property type="entry name" value="Protein tyrosine phosphatase type IVA 3"/>
    <property type="match status" value="1"/>
</dbReference>
<organism evidence="20">
    <name type="scientific">Blastocystis hominis</name>
    <dbReference type="NCBI Taxonomy" id="12968"/>
    <lineage>
        <taxon>Eukaryota</taxon>
        <taxon>Sar</taxon>
        <taxon>Stramenopiles</taxon>
        <taxon>Bigyra</taxon>
        <taxon>Opalozoa</taxon>
        <taxon>Opalinata</taxon>
        <taxon>Blastocystidae</taxon>
        <taxon>Blastocystis</taxon>
    </lineage>
</organism>
<dbReference type="GeneID" id="24919492"/>
<evidence type="ECO:0000256" key="9">
    <source>
        <dbReference type="ARBA" id="ARBA00023136"/>
    </source>
</evidence>